<reference evidence="1 2" key="1">
    <citation type="submission" date="2021-06" db="EMBL/GenBank/DDBJ databases">
        <title>Caerostris extrusa draft genome.</title>
        <authorList>
            <person name="Kono N."/>
            <person name="Arakawa K."/>
        </authorList>
    </citation>
    <scope>NUCLEOTIDE SEQUENCE [LARGE SCALE GENOMIC DNA]</scope>
</reference>
<proteinExistence type="predicted"/>
<name>A0AAV4PMG7_CAEEX</name>
<dbReference type="AlphaFoldDB" id="A0AAV4PMG7"/>
<evidence type="ECO:0000313" key="2">
    <source>
        <dbReference type="Proteomes" id="UP001054945"/>
    </source>
</evidence>
<gene>
    <name evidence="1" type="ORF">CEXT_642441</name>
</gene>
<accession>A0AAV4PMG7</accession>
<evidence type="ECO:0000313" key="1">
    <source>
        <dbReference type="EMBL" id="GIX98289.1"/>
    </source>
</evidence>
<organism evidence="1 2">
    <name type="scientific">Caerostris extrusa</name>
    <name type="common">Bark spider</name>
    <name type="synonym">Caerostris bankana</name>
    <dbReference type="NCBI Taxonomy" id="172846"/>
    <lineage>
        <taxon>Eukaryota</taxon>
        <taxon>Metazoa</taxon>
        <taxon>Ecdysozoa</taxon>
        <taxon>Arthropoda</taxon>
        <taxon>Chelicerata</taxon>
        <taxon>Arachnida</taxon>
        <taxon>Araneae</taxon>
        <taxon>Araneomorphae</taxon>
        <taxon>Entelegynae</taxon>
        <taxon>Araneoidea</taxon>
        <taxon>Araneidae</taxon>
        <taxon>Caerostris</taxon>
    </lineage>
</organism>
<protein>
    <submittedName>
        <fullName evidence="1">Uncharacterized protein</fullName>
    </submittedName>
</protein>
<sequence>MQISIVFYNEKQHILKSESRFKYSYPQHNQRSHYDSLRMFHKQHLHPQQCVLHHVPKGRGEKEMSSFRIFLPLLSRSLWRTFLHKFRKQQLASMTTVDSMLFVRDPKVGT</sequence>
<dbReference type="Proteomes" id="UP001054945">
    <property type="component" value="Unassembled WGS sequence"/>
</dbReference>
<dbReference type="EMBL" id="BPLR01004885">
    <property type="protein sequence ID" value="GIX98289.1"/>
    <property type="molecule type" value="Genomic_DNA"/>
</dbReference>
<comment type="caution">
    <text evidence="1">The sequence shown here is derived from an EMBL/GenBank/DDBJ whole genome shotgun (WGS) entry which is preliminary data.</text>
</comment>
<keyword evidence="2" id="KW-1185">Reference proteome</keyword>